<keyword evidence="1" id="KW-0597">Phosphoprotein</keyword>
<dbReference type="PANTHER" id="PTHR34139">
    <property type="entry name" value="UPF0331 PROTEIN MJ0127"/>
    <property type="match status" value="1"/>
</dbReference>
<dbReference type="GO" id="GO:0110001">
    <property type="term" value="C:toxin-antitoxin complex"/>
    <property type="evidence" value="ECO:0007669"/>
    <property type="project" value="InterPro"/>
</dbReference>
<dbReference type="Proteomes" id="UP000189299">
    <property type="component" value="Unassembled WGS sequence"/>
</dbReference>
<dbReference type="GO" id="GO:0016787">
    <property type="term" value="F:hydrolase activity"/>
    <property type="evidence" value="ECO:0007669"/>
    <property type="project" value="UniProtKB-KW"/>
</dbReference>
<evidence type="ECO:0000313" key="7">
    <source>
        <dbReference type="Proteomes" id="UP000189299"/>
    </source>
</evidence>
<organism evidence="6 7">
    <name type="scientific">Enterococcus mundtii</name>
    <dbReference type="NCBI Taxonomy" id="53346"/>
    <lineage>
        <taxon>Bacteria</taxon>
        <taxon>Bacillati</taxon>
        <taxon>Bacillota</taxon>
        <taxon>Bacilli</taxon>
        <taxon>Lactobacillales</taxon>
        <taxon>Enterococcaceae</taxon>
        <taxon>Enterococcus</taxon>
    </lineage>
</organism>
<name>A0A1V2UJF4_ENTMU</name>
<dbReference type="Pfam" id="PF01934">
    <property type="entry name" value="HepT-like"/>
    <property type="match status" value="1"/>
</dbReference>
<evidence type="ECO:0000256" key="4">
    <source>
        <dbReference type="ARBA" id="ARBA00022741"/>
    </source>
</evidence>
<gene>
    <name evidence="6" type="ORF">BTN92_06760</name>
</gene>
<evidence type="ECO:0000256" key="3">
    <source>
        <dbReference type="ARBA" id="ARBA00022722"/>
    </source>
</evidence>
<dbReference type="InterPro" id="IPR008201">
    <property type="entry name" value="HepT-like"/>
</dbReference>
<dbReference type="PANTHER" id="PTHR34139:SF1">
    <property type="entry name" value="RNASE MJ1380-RELATED"/>
    <property type="match status" value="1"/>
</dbReference>
<accession>A0A1V2UJF4</accession>
<reference evidence="6 7" key="1">
    <citation type="submission" date="2016-12" db="EMBL/GenBank/DDBJ databases">
        <authorList>
            <person name="Song W.-J."/>
            <person name="Kurnit D.M."/>
        </authorList>
    </citation>
    <scope>NUCLEOTIDE SEQUENCE [LARGE SCALE GENOMIC DNA]</scope>
    <source>
        <strain evidence="6 7">CGB1038-1_S1</strain>
    </source>
</reference>
<dbReference type="InterPro" id="IPR051813">
    <property type="entry name" value="HepT_RNase_toxin"/>
</dbReference>
<evidence type="ECO:0000256" key="2">
    <source>
        <dbReference type="ARBA" id="ARBA00022649"/>
    </source>
</evidence>
<dbReference type="GO" id="GO:0000166">
    <property type="term" value="F:nucleotide binding"/>
    <property type="evidence" value="ECO:0007669"/>
    <property type="project" value="UniProtKB-KW"/>
</dbReference>
<dbReference type="EMBL" id="MSTR01000005">
    <property type="protein sequence ID" value="ONN43527.1"/>
    <property type="molecule type" value="Genomic_DNA"/>
</dbReference>
<proteinExistence type="predicted"/>
<evidence type="ECO:0000256" key="5">
    <source>
        <dbReference type="ARBA" id="ARBA00022801"/>
    </source>
</evidence>
<dbReference type="GO" id="GO:0004540">
    <property type="term" value="F:RNA nuclease activity"/>
    <property type="evidence" value="ECO:0007669"/>
    <property type="project" value="InterPro"/>
</dbReference>
<sequence length="122" mass="14671">MKNKMKADLRILYGSLTYCDDIEQTLNRFDRNYEVFINDRVFFHAVSMSLMQVGEMSNKLSDTFKEETSKEVDWRRLKYIRNLFAHAYSNVNERTVWEFATVFIPVYATFCRLKIKQLVRMT</sequence>
<keyword evidence="5" id="KW-0378">Hydrolase</keyword>
<dbReference type="OrthoDB" id="9810538at2"/>
<keyword evidence="3" id="KW-0540">Nuclease</keyword>
<keyword evidence="2" id="KW-1277">Toxin-antitoxin system</keyword>
<keyword evidence="4" id="KW-0547">Nucleotide-binding</keyword>
<evidence type="ECO:0000256" key="1">
    <source>
        <dbReference type="ARBA" id="ARBA00022553"/>
    </source>
</evidence>
<dbReference type="AlphaFoldDB" id="A0A1V2UJF4"/>
<comment type="caution">
    <text evidence="6">The sequence shown here is derived from an EMBL/GenBank/DDBJ whole genome shotgun (WGS) entry which is preliminary data.</text>
</comment>
<protein>
    <submittedName>
        <fullName evidence="6">Antitoxin</fullName>
    </submittedName>
</protein>
<dbReference type="RefSeq" id="WP_077151482.1">
    <property type="nucleotide sequence ID" value="NZ_CABMMO010000005.1"/>
</dbReference>
<evidence type="ECO:0000313" key="6">
    <source>
        <dbReference type="EMBL" id="ONN43527.1"/>
    </source>
</evidence>